<feature type="compositionally biased region" description="Polar residues" evidence="5">
    <location>
        <begin position="647"/>
        <end position="656"/>
    </location>
</feature>
<comment type="subcellular location">
    <subcellularLocation>
        <location evidence="1">Nucleus</location>
    </subcellularLocation>
</comment>
<dbReference type="Proteomes" id="UP000636709">
    <property type="component" value="Unassembled WGS sequence"/>
</dbReference>
<feature type="region of interest" description="Disordered" evidence="5">
    <location>
        <begin position="367"/>
        <end position="417"/>
    </location>
</feature>
<dbReference type="OrthoDB" id="1110759at2759"/>
<dbReference type="PANTHER" id="PTHR11467">
    <property type="entry name" value="HISTONE H1"/>
    <property type="match status" value="1"/>
</dbReference>
<dbReference type="EMBL" id="JACEFO010000375">
    <property type="protein sequence ID" value="KAF8772703.1"/>
    <property type="molecule type" value="Genomic_DNA"/>
</dbReference>
<feature type="region of interest" description="Disordered" evidence="5">
    <location>
        <begin position="327"/>
        <end position="346"/>
    </location>
</feature>
<dbReference type="InterPro" id="IPR036390">
    <property type="entry name" value="WH_DNA-bd_sf"/>
</dbReference>
<proteinExistence type="predicted"/>
<comment type="caution">
    <text evidence="7">The sequence shown here is derived from an EMBL/GenBank/DDBJ whole genome shotgun (WGS) entry which is preliminary data.</text>
</comment>
<dbReference type="InterPro" id="IPR017956">
    <property type="entry name" value="AT_hook_DNA-bd_motif"/>
</dbReference>
<dbReference type="GO" id="GO:0005730">
    <property type="term" value="C:nucleolus"/>
    <property type="evidence" value="ECO:0007669"/>
    <property type="project" value="TreeGrafter"/>
</dbReference>
<keyword evidence="4" id="KW-0539">Nucleus</keyword>
<dbReference type="SMART" id="SM00384">
    <property type="entry name" value="AT_hook"/>
    <property type="match status" value="14"/>
</dbReference>
<reference evidence="7" key="1">
    <citation type="submission" date="2020-07" db="EMBL/GenBank/DDBJ databases">
        <title>Genome sequence and genetic diversity analysis of an under-domesticated orphan crop, white fonio (Digitaria exilis).</title>
        <authorList>
            <person name="Bennetzen J.L."/>
            <person name="Chen S."/>
            <person name="Ma X."/>
            <person name="Wang X."/>
            <person name="Yssel A.E.J."/>
            <person name="Chaluvadi S.R."/>
            <person name="Johnson M."/>
            <person name="Gangashetty P."/>
            <person name="Hamidou F."/>
            <person name="Sanogo M.D."/>
            <person name="Zwaenepoel A."/>
            <person name="Wallace J."/>
            <person name="Van De Peer Y."/>
            <person name="Van Deynze A."/>
        </authorList>
    </citation>
    <scope>NUCLEOTIDE SEQUENCE</scope>
    <source>
        <tissue evidence="7">Leaves</tissue>
    </source>
</reference>
<dbReference type="GO" id="GO:0006355">
    <property type="term" value="P:regulation of DNA-templated transcription"/>
    <property type="evidence" value="ECO:0007669"/>
    <property type="project" value="InterPro"/>
</dbReference>
<dbReference type="GO" id="GO:0000786">
    <property type="term" value="C:nucleosome"/>
    <property type="evidence" value="ECO:0007669"/>
    <property type="project" value="InterPro"/>
</dbReference>
<dbReference type="InterPro" id="IPR000116">
    <property type="entry name" value="HMGA"/>
</dbReference>
<keyword evidence="3" id="KW-0238">DNA-binding</keyword>
<feature type="region of interest" description="Disordered" evidence="5">
    <location>
        <begin position="68"/>
        <end position="149"/>
    </location>
</feature>
<evidence type="ECO:0000256" key="2">
    <source>
        <dbReference type="ARBA" id="ARBA00022737"/>
    </source>
</evidence>
<feature type="compositionally biased region" description="Polar residues" evidence="5">
    <location>
        <begin position="597"/>
        <end position="606"/>
    </location>
</feature>
<dbReference type="GO" id="GO:0003690">
    <property type="term" value="F:double-stranded DNA binding"/>
    <property type="evidence" value="ECO:0007669"/>
    <property type="project" value="TreeGrafter"/>
</dbReference>
<evidence type="ECO:0000259" key="6">
    <source>
        <dbReference type="PROSITE" id="PS51504"/>
    </source>
</evidence>
<gene>
    <name evidence="7" type="ORF">HU200_005671</name>
</gene>
<evidence type="ECO:0000313" key="8">
    <source>
        <dbReference type="Proteomes" id="UP000636709"/>
    </source>
</evidence>
<dbReference type="InterPro" id="IPR005818">
    <property type="entry name" value="Histone_H1/H5_H15"/>
</dbReference>
<dbReference type="GO" id="GO:0045910">
    <property type="term" value="P:negative regulation of DNA recombination"/>
    <property type="evidence" value="ECO:0007669"/>
    <property type="project" value="TreeGrafter"/>
</dbReference>
<dbReference type="PROSITE" id="PS51504">
    <property type="entry name" value="H15"/>
    <property type="match status" value="1"/>
</dbReference>
<dbReference type="GO" id="GO:0006334">
    <property type="term" value="P:nucleosome assembly"/>
    <property type="evidence" value="ECO:0007669"/>
    <property type="project" value="InterPro"/>
</dbReference>
<feature type="compositionally biased region" description="Basic and acidic residues" evidence="5">
    <location>
        <begin position="522"/>
        <end position="536"/>
    </location>
</feature>
<dbReference type="InterPro" id="IPR036388">
    <property type="entry name" value="WH-like_DNA-bd_sf"/>
</dbReference>
<dbReference type="AlphaFoldDB" id="A0A835FT70"/>
<dbReference type="Pfam" id="PF00538">
    <property type="entry name" value="Linker_histone"/>
    <property type="match status" value="1"/>
</dbReference>
<dbReference type="PRINTS" id="PR00930">
    <property type="entry name" value="HIGHMOBLTYIY"/>
</dbReference>
<evidence type="ECO:0000313" key="7">
    <source>
        <dbReference type="EMBL" id="KAF8772703.1"/>
    </source>
</evidence>
<keyword evidence="2" id="KW-0677">Repeat</keyword>
<feature type="compositionally biased region" description="Basic and acidic residues" evidence="5">
    <location>
        <begin position="690"/>
        <end position="699"/>
    </location>
</feature>
<evidence type="ECO:0000256" key="4">
    <source>
        <dbReference type="ARBA" id="ARBA00023242"/>
    </source>
</evidence>
<dbReference type="GO" id="GO:0031492">
    <property type="term" value="F:nucleosomal DNA binding"/>
    <property type="evidence" value="ECO:0007669"/>
    <property type="project" value="TreeGrafter"/>
</dbReference>
<dbReference type="GO" id="GO:0030261">
    <property type="term" value="P:chromosome condensation"/>
    <property type="evidence" value="ECO:0007669"/>
    <property type="project" value="TreeGrafter"/>
</dbReference>
<evidence type="ECO:0000256" key="3">
    <source>
        <dbReference type="ARBA" id="ARBA00023125"/>
    </source>
</evidence>
<dbReference type="SUPFAM" id="SSF46785">
    <property type="entry name" value="Winged helix' DNA-binding domain"/>
    <property type="match status" value="1"/>
</dbReference>
<dbReference type="PANTHER" id="PTHR11467:SF166">
    <property type="entry name" value="OS05G0597200 PROTEIN"/>
    <property type="match status" value="1"/>
</dbReference>
<dbReference type="PRINTS" id="PR00929">
    <property type="entry name" value="ATHOOK"/>
</dbReference>
<feature type="region of interest" description="Disordered" evidence="5">
    <location>
        <begin position="251"/>
        <end position="316"/>
    </location>
</feature>
<feature type="region of interest" description="Disordered" evidence="5">
    <location>
        <begin position="504"/>
        <end position="705"/>
    </location>
</feature>
<sequence length="780" mass="82305">MKSQSLSYAVAGRRWWEVSIFDVIVLKVSNAMPADGVLLDGHYNRTSNCSPNFFLTVCNVIDPPVDPFNHPEPSDEGSPGRHRRLSPSPVSLSHRPRYTAPPFRPARQWGKQDKKQQQQAVARRNGGRPRVALAGGALRRPSPPDLQGGELPASVLSAPCLLPRFLGLKKWPLAAPSRILDRWIGLDGCAAQMIVQALTELQDPSGLSRRAIAKYIADHFSGLHSSHEALLSVHLRRLNSQGQLRLVSGNYFLSTEPSPPGQKRGRGRPPKPKAAPAPGTKHGRGRPRKNPDLVPSAPIPSFQGPKRGPGRPRKNALVPVASSASPLLGAIAAPPPPSGFKRGRGRPRKNALVLVVSSDSALPGAIALPPPSGVKRGRGRPRKNAPVPMASSASPLPGAIALPAPSGTKRGPGRPRKNALALVPFSSSQLERAIAPPPPYGVKRGRGRPQKNALALVPSSSSPLPIAIAPSPPSGIKRGRGRPRKNPYPVASQLLGVVSVSSTSVVGVKRGRGRPPKLVVTGERKRGRPSEQKMHTESPQSADAALTKRGPGRPRKEKPLESGDLRAAQMTEGQHEALPAQDASQAGVVQNEVEARSLQSCGSSLTEKGGRGRPRKRPLEAETAEPGAAALVVKRGRGRPRKKNPSAGRSTATGLTSSSGIKRGPGRPRKARPYESGFGGTSVEVSSDLTKGRSEKDENLSSEMKGETQGAIFVEAMDTQPADAEYVLVSRGEAASAPVDAIGAMPSVVLGKEASIAPMDAGAAMPGVDPIDSNVDTNSH</sequence>
<feature type="compositionally biased region" description="Basic residues" evidence="5">
    <location>
        <begin position="634"/>
        <end position="644"/>
    </location>
</feature>
<feature type="domain" description="H15" evidence="6">
    <location>
        <begin position="186"/>
        <end position="255"/>
    </location>
</feature>
<name>A0A835FT70_9POAL</name>
<feature type="region of interest" description="Disordered" evidence="5">
    <location>
        <begin position="464"/>
        <end position="489"/>
    </location>
</feature>
<protein>
    <recommendedName>
        <fullName evidence="6">H15 domain-containing protein</fullName>
    </recommendedName>
</protein>
<evidence type="ECO:0000256" key="1">
    <source>
        <dbReference type="ARBA" id="ARBA00004123"/>
    </source>
</evidence>
<dbReference type="SMART" id="SM00526">
    <property type="entry name" value="H15"/>
    <property type="match status" value="1"/>
</dbReference>
<accession>A0A835FT70</accession>
<dbReference type="Gene3D" id="1.10.10.10">
    <property type="entry name" value="Winged helix-like DNA-binding domain superfamily/Winged helix DNA-binding domain"/>
    <property type="match status" value="1"/>
</dbReference>
<evidence type="ECO:0000256" key="5">
    <source>
        <dbReference type="SAM" id="MobiDB-lite"/>
    </source>
</evidence>
<organism evidence="7 8">
    <name type="scientific">Digitaria exilis</name>
    <dbReference type="NCBI Taxonomy" id="1010633"/>
    <lineage>
        <taxon>Eukaryota</taxon>
        <taxon>Viridiplantae</taxon>
        <taxon>Streptophyta</taxon>
        <taxon>Embryophyta</taxon>
        <taxon>Tracheophyta</taxon>
        <taxon>Spermatophyta</taxon>
        <taxon>Magnoliopsida</taxon>
        <taxon>Liliopsida</taxon>
        <taxon>Poales</taxon>
        <taxon>Poaceae</taxon>
        <taxon>PACMAD clade</taxon>
        <taxon>Panicoideae</taxon>
        <taxon>Panicodae</taxon>
        <taxon>Paniceae</taxon>
        <taxon>Anthephorinae</taxon>
        <taxon>Digitaria</taxon>
    </lineage>
</organism>
<keyword evidence="8" id="KW-1185">Reference proteome</keyword>